<dbReference type="EC" id="6.2.1.16" evidence="6"/>
<dbReference type="InterPro" id="IPR042099">
    <property type="entry name" value="ANL_N_sf"/>
</dbReference>
<keyword evidence="3" id="KW-0547">Nucleotide-binding</keyword>
<accession>A0ABS3J3L3</accession>
<dbReference type="RefSeq" id="WP_207350902.1">
    <property type="nucleotide sequence ID" value="NZ_JAFMPY010000010.1"/>
</dbReference>
<dbReference type="Pfam" id="PF00501">
    <property type="entry name" value="AMP-binding"/>
    <property type="match status" value="1"/>
</dbReference>
<dbReference type="InterPro" id="IPR045851">
    <property type="entry name" value="AMP-bd_C_sf"/>
</dbReference>
<dbReference type="EMBL" id="JAFMPY010000010">
    <property type="protein sequence ID" value="MBO0904254.1"/>
    <property type="molecule type" value="Genomic_DNA"/>
</dbReference>
<evidence type="ECO:0000259" key="5">
    <source>
        <dbReference type="Pfam" id="PF00501"/>
    </source>
</evidence>
<name>A0ABS3J3L3_9HYPH</name>
<dbReference type="PANTHER" id="PTHR42921">
    <property type="entry name" value="ACETOACETYL-COA SYNTHETASE"/>
    <property type="match status" value="1"/>
</dbReference>
<dbReference type="GO" id="GO:0030729">
    <property type="term" value="F:acetoacetate-CoA ligase activity"/>
    <property type="evidence" value="ECO:0007669"/>
    <property type="project" value="UniProtKB-EC"/>
</dbReference>
<reference evidence="6 7" key="1">
    <citation type="submission" date="2021-03" db="EMBL/GenBank/DDBJ databases">
        <title>Whole genome sequence of Jiella sp. MQZ13P-4.</title>
        <authorList>
            <person name="Tuo L."/>
        </authorList>
    </citation>
    <scope>NUCLEOTIDE SEQUENCE [LARGE SCALE GENOMIC DNA]</scope>
    <source>
        <strain evidence="6 7">MQZ13P-4</strain>
    </source>
</reference>
<sequence>MASVSAAQIKWRPPEWMRETSAIARFAESAGIARDDYASLHGWSISRPGEFWSHLWDFAAIVGEKGGAAYVPDALAPMTGARFFPEASLNIVETLLREEDETGIAVVETDETGASREVSRAELRAAVARCAAGLRAAGVVAGDRVGVILPNRLECLVTFLASLAIGAVWTSCSPDFGTAAILDRIGQVRPRVLIAQPQVRYAGKPVDISGPLSQVAAMMAGLERLVLVGPGEVETDLAVTAWEDFGTHAPLAYARLPFDAPAYILYSSGTTGAPKAIVHRAGGVLLQKVKEHLLHNDVRPGDRFLWYTNTAWMMYHWVVGVLACRATLVLYDGAPVLKGKDGLDCDPLWREVERQRLTHLGISPRYLAAVAEAGYRPGRRRDLSSLRWLLSAGSPVAASQYDWIYEAVKPDLGFASISGGTEIMGCFLLGSPLHPVRRGKLSARALGLAVNVFDERGAPVLERPGELVCTEPFPSMPLTFWGEDGDERYRKTYFEPRPEIWTHGDHAELHVDGSAVIHGRSDSTLNPGGVRIGTADIYNVCDKIAGIEDCVVFGRPLGDDEEIVLCVKMQEGRDLDASLAATIRNDLRRQCSPRHVPAAIYAVGAIPYTVNGKRVETAVRAVATGREVKNLGSIANAACLGEYETLSSREAL</sequence>
<dbReference type="NCBIfam" id="NF002937">
    <property type="entry name" value="PRK03584.1"/>
    <property type="match status" value="1"/>
</dbReference>
<feature type="domain" description="AMP-dependent synthetase/ligase" evidence="5">
    <location>
        <begin position="108"/>
        <end position="472"/>
    </location>
</feature>
<evidence type="ECO:0000313" key="7">
    <source>
        <dbReference type="Proteomes" id="UP000664288"/>
    </source>
</evidence>
<dbReference type="Gene3D" id="3.40.50.12780">
    <property type="entry name" value="N-terminal domain of ligase-like"/>
    <property type="match status" value="1"/>
</dbReference>
<evidence type="ECO:0000313" key="6">
    <source>
        <dbReference type="EMBL" id="MBO0904254.1"/>
    </source>
</evidence>
<dbReference type="NCBIfam" id="TIGR01217">
    <property type="entry name" value="ac_ac_CoA_syn"/>
    <property type="match status" value="1"/>
</dbReference>
<dbReference type="InterPro" id="IPR020845">
    <property type="entry name" value="AMP-binding_CS"/>
</dbReference>
<protein>
    <submittedName>
        <fullName evidence="6">Acetoacetate--CoA ligase</fullName>
        <ecNumber evidence="6">6.2.1.16</ecNumber>
    </submittedName>
</protein>
<keyword evidence="4" id="KW-0067">ATP-binding</keyword>
<dbReference type="PROSITE" id="PS00455">
    <property type="entry name" value="AMP_BINDING"/>
    <property type="match status" value="1"/>
</dbReference>
<dbReference type="SUPFAM" id="SSF56801">
    <property type="entry name" value="Acetyl-CoA synthetase-like"/>
    <property type="match status" value="1"/>
</dbReference>
<evidence type="ECO:0000256" key="3">
    <source>
        <dbReference type="ARBA" id="ARBA00022741"/>
    </source>
</evidence>
<comment type="similarity">
    <text evidence="1">Belongs to the ATP-dependent AMP-binding enzyme family.</text>
</comment>
<gene>
    <name evidence="6" type="ORF">J1C47_11430</name>
</gene>
<keyword evidence="2 6" id="KW-0436">Ligase</keyword>
<evidence type="ECO:0000256" key="4">
    <source>
        <dbReference type="ARBA" id="ARBA00022840"/>
    </source>
</evidence>
<evidence type="ECO:0000256" key="1">
    <source>
        <dbReference type="ARBA" id="ARBA00006432"/>
    </source>
</evidence>
<dbReference type="Gene3D" id="3.30.300.30">
    <property type="match status" value="1"/>
</dbReference>
<evidence type="ECO:0000256" key="2">
    <source>
        <dbReference type="ARBA" id="ARBA00022598"/>
    </source>
</evidence>
<dbReference type="Proteomes" id="UP000664288">
    <property type="component" value="Unassembled WGS sequence"/>
</dbReference>
<dbReference type="InterPro" id="IPR005914">
    <property type="entry name" value="Acac_CoA_synth"/>
</dbReference>
<keyword evidence="7" id="KW-1185">Reference proteome</keyword>
<comment type="caution">
    <text evidence="6">The sequence shown here is derived from an EMBL/GenBank/DDBJ whole genome shotgun (WGS) entry which is preliminary data.</text>
</comment>
<proteinExistence type="inferred from homology"/>
<dbReference type="PANTHER" id="PTHR42921:SF1">
    <property type="entry name" value="ACETOACETYL-COA SYNTHETASE"/>
    <property type="match status" value="1"/>
</dbReference>
<dbReference type="InterPro" id="IPR000873">
    <property type="entry name" value="AMP-dep_synth/lig_dom"/>
</dbReference>
<organism evidence="6 7">
    <name type="scientific">Jiella sonneratiae</name>
    <dbReference type="NCBI Taxonomy" id="2816856"/>
    <lineage>
        <taxon>Bacteria</taxon>
        <taxon>Pseudomonadati</taxon>
        <taxon>Pseudomonadota</taxon>
        <taxon>Alphaproteobacteria</taxon>
        <taxon>Hyphomicrobiales</taxon>
        <taxon>Aurantimonadaceae</taxon>
        <taxon>Jiella</taxon>
    </lineage>
</organism>